<dbReference type="Pfam" id="PF06032">
    <property type="entry name" value="S-Me-THD_N"/>
    <property type="match status" value="1"/>
</dbReference>
<comment type="caution">
    <text evidence="3">The sequence shown here is derived from an EMBL/GenBank/DDBJ whole genome shotgun (WGS) entry which is preliminary data.</text>
</comment>
<dbReference type="InterPro" id="IPR027479">
    <property type="entry name" value="S-Me-THD_N_sf"/>
</dbReference>
<protein>
    <submittedName>
        <fullName evidence="3">DUF917 domain-containing protein</fullName>
    </submittedName>
</protein>
<dbReference type="EMBL" id="JAVRHX010000006">
    <property type="protein sequence ID" value="MDT0596341.1"/>
    <property type="molecule type" value="Genomic_DNA"/>
</dbReference>
<dbReference type="RefSeq" id="WP_311369864.1">
    <property type="nucleotide sequence ID" value="NZ_JAVRHX010000006.1"/>
</dbReference>
<keyword evidence="4" id="KW-1185">Reference proteome</keyword>
<feature type="domain" description="S-Me-THD-like C-terminal" evidence="2">
    <location>
        <begin position="172"/>
        <end position="368"/>
    </location>
</feature>
<dbReference type="InterPro" id="IPR048350">
    <property type="entry name" value="S-Me-THD-like_C"/>
</dbReference>
<organism evidence="3 4">
    <name type="scientific">Glaciecola petra</name>
    <dbReference type="NCBI Taxonomy" id="3075602"/>
    <lineage>
        <taxon>Bacteria</taxon>
        <taxon>Pseudomonadati</taxon>
        <taxon>Pseudomonadota</taxon>
        <taxon>Gammaproteobacteria</taxon>
        <taxon>Alteromonadales</taxon>
        <taxon>Alteromonadaceae</taxon>
        <taxon>Glaciecola</taxon>
    </lineage>
</organism>
<proteinExistence type="predicted"/>
<gene>
    <name evidence="3" type="ORF">RM552_15915</name>
</gene>
<reference evidence="3 4" key="1">
    <citation type="submission" date="2023-09" db="EMBL/GenBank/DDBJ databases">
        <authorList>
            <person name="Rey-Velasco X."/>
        </authorList>
    </citation>
    <scope>NUCLEOTIDE SEQUENCE [LARGE SCALE GENOMIC DNA]</scope>
    <source>
        <strain evidence="3 4">P117</strain>
    </source>
</reference>
<dbReference type="Pfam" id="PF20906">
    <property type="entry name" value="S-Me-THD_C"/>
    <property type="match status" value="1"/>
</dbReference>
<accession>A0ABU2ZUM9</accession>
<dbReference type="Gene3D" id="2.40.390.10">
    <property type="entry name" value="CV3147-like"/>
    <property type="match status" value="1"/>
</dbReference>
<dbReference type="InterPro" id="IPR010318">
    <property type="entry name" value="S-Me-THD_N"/>
</dbReference>
<evidence type="ECO:0000313" key="3">
    <source>
        <dbReference type="EMBL" id="MDT0596341.1"/>
    </source>
</evidence>
<evidence type="ECO:0000259" key="2">
    <source>
        <dbReference type="Pfam" id="PF20906"/>
    </source>
</evidence>
<name>A0ABU2ZUM9_9ALTE</name>
<dbReference type="Proteomes" id="UP001253545">
    <property type="component" value="Unassembled WGS sequence"/>
</dbReference>
<evidence type="ECO:0000259" key="1">
    <source>
        <dbReference type="Pfam" id="PF06032"/>
    </source>
</evidence>
<dbReference type="Gene3D" id="3.40.1610.10">
    <property type="entry name" value="CV3147-like domain"/>
    <property type="match status" value="1"/>
</dbReference>
<evidence type="ECO:0000313" key="4">
    <source>
        <dbReference type="Proteomes" id="UP001253545"/>
    </source>
</evidence>
<dbReference type="SUPFAM" id="SSF160991">
    <property type="entry name" value="CV3147-like"/>
    <property type="match status" value="1"/>
</dbReference>
<feature type="domain" description="S-Me-THD N-terminal" evidence="1">
    <location>
        <begin position="13"/>
        <end position="166"/>
    </location>
</feature>
<sequence length="375" mass="40151">MTYDTTGIIQASDLNELSLGSVFLATGGGGDPYVPKLLAEKVLEEYGSARLVKVTELADDAHVVTIGSVGAPTVSLELLPSVAEIRDALEAYEKHTNKKIDALVSFEIGGGNSLIPIIAAAIYNIPVVDGDGMGRALPEAQMMTYAIAGAKPTPAVSADYEGNITTYSAQTTATYERHIRAMSMASGGMITAVEHPMTGKFLKSAIIPGTLSFAIAIGKTLNAIRGIATLAQAPLSNLFERSEYGACQLLYCGKVSDKATRIIGGYDIGEATISSFEENQNPLRIKIKNEYLLASTADENGIETLVAMVPDLIVIVDYETTVPINAERLKYGQRVAVFAVECPTFFTTERALEAVSPRCFGFDTDYIRLSQLNKR</sequence>
<dbReference type="InterPro" id="IPR024071">
    <property type="entry name" value="S-Me-THD_C_sf"/>
</dbReference>